<feature type="chain" id="PRO_5046911108" evidence="1">
    <location>
        <begin position="34"/>
        <end position="185"/>
    </location>
</feature>
<dbReference type="PROSITE" id="PS50231">
    <property type="entry name" value="RICIN_B_LECTIN"/>
    <property type="match status" value="1"/>
</dbReference>
<proteinExistence type="predicted"/>
<keyword evidence="1" id="KW-0732">Signal</keyword>
<organism evidence="3 4">
    <name type="scientific">Actinomadura rugatobispora</name>
    <dbReference type="NCBI Taxonomy" id="1994"/>
    <lineage>
        <taxon>Bacteria</taxon>
        <taxon>Bacillati</taxon>
        <taxon>Actinomycetota</taxon>
        <taxon>Actinomycetes</taxon>
        <taxon>Streptosporangiales</taxon>
        <taxon>Thermomonosporaceae</taxon>
        <taxon>Actinomadura</taxon>
    </lineage>
</organism>
<dbReference type="Proteomes" id="UP001596074">
    <property type="component" value="Unassembled WGS sequence"/>
</dbReference>
<name>A0ABW0ZPN0_9ACTN</name>
<dbReference type="Gene3D" id="2.80.10.50">
    <property type="match status" value="2"/>
</dbReference>
<comment type="caution">
    <text evidence="3">The sequence shown here is derived from an EMBL/GenBank/DDBJ whole genome shotgun (WGS) entry which is preliminary data.</text>
</comment>
<accession>A0ABW0ZPN0</accession>
<evidence type="ECO:0000256" key="1">
    <source>
        <dbReference type="SAM" id="SignalP"/>
    </source>
</evidence>
<dbReference type="SMART" id="SM00458">
    <property type="entry name" value="RICIN"/>
    <property type="match status" value="1"/>
</dbReference>
<keyword evidence="4" id="KW-1185">Reference proteome</keyword>
<sequence>MSVSRSFRAAARWLAPIAAAPLIAIMTGGPAHAQPFQPNAKFIARTQHPAARCLDADLGTVGHLVTKVQLWDCNYQIQQNWNTGAWSNNTLGIWSSVSPFWCLDALPYGGNGTIVELRGCNGGLGQQWLVRGSSQPFRIVHVPTDRCLEAAAATVNANGSRMQLWDCNGQPHQGWWVTYVATPVG</sequence>
<protein>
    <submittedName>
        <fullName evidence="3">Ricin-type beta-trefoil lectin domain protein</fullName>
    </submittedName>
</protein>
<dbReference type="InterPro" id="IPR000772">
    <property type="entry name" value="Ricin_B_lectin"/>
</dbReference>
<reference evidence="4" key="1">
    <citation type="journal article" date="2019" name="Int. J. Syst. Evol. Microbiol.">
        <title>The Global Catalogue of Microorganisms (GCM) 10K type strain sequencing project: providing services to taxonomists for standard genome sequencing and annotation.</title>
        <authorList>
            <consortium name="The Broad Institute Genomics Platform"/>
            <consortium name="The Broad Institute Genome Sequencing Center for Infectious Disease"/>
            <person name="Wu L."/>
            <person name="Ma J."/>
        </authorList>
    </citation>
    <scope>NUCLEOTIDE SEQUENCE [LARGE SCALE GENOMIC DNA]</scope>
    <source>
        <strain evidence="4">KCTC 42087</strain>
    </source>
</reference>
<evidence type="ECO:0000259" key="2">
    <source>
        <dbReference type="SMART" id="SM00458"/>
    </source>
</evidence>
<feature type="signal peptide" evidence="1">
    <location>
        <begin position="1"/>
        <end position="33"/>
    </location>
</feature>
<dbReference type="InterPro" id="IPR035992">
    <property type="entry name" value="Ricin_B-like_lectins"/>
</dbReference>
<dbReference type="EMBL" id="JBHSON010000002">
    <property type="protein sequence ID" value="MFC5744358.1"/>
    <property type="molecule type" value="Genomic_DNA"/>
</dbReference>
<dbReference type="Pfam" id="PF00652">
    <property type="entry name" value="Ricin_B_lectin"/>
    <property type="match status" value="1"/>
</dbReference>
<evidence type="ECO:0000313" key="3">
    <source>
        <dbReference type="EMBL" id="MFC5744358.1"/>
    </source>
</evidence>
<dbReference type="RefSeq" id="WP_378279448.1">
    <property type="nucleotide sequence ID" value="NZ_JBHSON010000002.1"/>
</dbReference>
<feature type="domain" description="Ricin B lectin" evidence="2">
    <location>
        <begin position="41"/>
        <end position="178"/>
    </location>
</feature>
<evidence type="ECO:0000313" key="4">
    <source>
        <dbReference type="Proteomes" id="UP001596074"/>
    </source>
</evidence>
<dbReference type="SUPFAM" id="SSF50370">
    <property type="entry name" value="Ricin B-like lectins"/>
    <property type="match status" value="1"/>
</dbReference>
<gene>
    <name evidence="3" type="ORF">ACFPZN_01890</name>
</gene>